<accession>A0A645E5W9</accession>
<evidence type="ECO:0000313" key="1">
    <source>
        <dbReference type="EMBL" id="MPM96895.1"/>
    </source>
</evidence>
<organism evidence="1">
    <name type="scientific">bioreactor metagenome</name>
    <dbReference type="NCBI Taxonomy" id="1076179"/>
    <lineage>
        <taxon>unclassified sequences</taxon>
        <taxon>metagenomes</taxon>
        <taxon>ecological metagenomes</taxon>
    </lineage>
</organism>
<reference evidence="1" key="1">
    <citation type="submission" date="2019-08" db="EMBL/GenBank/DDBJ databases">
        <authorList>
            <person name="Kucharzyk K."/>
            <person name="Murdoch R.W."/>
            <person name="Higgins S."/>
            <person name="Loffler F."/>
        </authorList>
    </citation>
    <scope>NUCLEOTIDE SEQUENCE</scope>
</reference>
<sequence length="50" mass="5652">MIIKEHSNDNAGSNGYLRPFAPGYAEYVKKQQEMEAIAKAKAEEKVMVHE</sequence>
<dbReference type="AlphaFoldDB" id="A0A645E5W9"/>
<comment type="caution">
    <text evidence="1">The sequence shown here is derived from an EMBL/GenBank/DDBJ whole genome shotgun (WGS) entry which is preliminary data.</text>
</comment>
<name>A0A645E5W9_9ZZZZ</name>
<proteinExistence type="predicted"/>
<gene>
    <name evidence="1" type="ORF">SDC9_144061</name>
</gene>
<protein>
    <submittedName>
        <fullName evidence="1">Uncharacterized protein</fullName>
    </submittedName>
</protein>
<dbReference type="EMBL" id="VSSQ01043231">
    <property type="protein sequence ID" value="MPM96895.1"/>
    <property type="molecule type" value="Genomic_DNA"/>
</dbReference>